<evidence type="ECO:0000259" key="5">
    <source>
        <dbReference type="PROSITE" id="PS50978"/>
    </source>
</evidence>
<evidence type="ECO:0000313" key="6">
    <source>
        <dbReference type="EMBL" id="MCM2437312.1"/>
    </source>
</evidence>
<dbReference type="InterPro" id="IPR037250">
    <property type="entry name" value="NEAT_dom_sf"/>
</dbReference>
<feature type="transmembrane region" description="Helical" evidence="4">
    <location>
        <begin position="219"/>
        <end position="236"/>
    </location>
</feature>
<feature type="compositionally biased region" description="Polar residues" evidence="3">
    <location>
        <begin position="167"/>
        <end position="184"/>
    </location>
</feature>
<keyword evidence="2" id="KW-0732">Signal</keyword>
<name>A0ABT0VHJ5_9LACO</name>
<keyword evidence="4" id="KW-0812">Transmembrane</keyword>
<dbReference type="Pfam" id="PF05031">
    <property type="entry name" value="NEAT"/>
    <property type="match status" value="1"/>
</dbReference>
<gene>
    <name evidence="6" type="ORF">KAK10_05240</name>
</gene>
<reference evidence="6" key="1">
    <citation type="submission" date="2021-04" db="EMBL/GenBank/DDBJ databases">
        <title>Taxonomic assessment of Weissella genus.</title>
        <authorList>
            <person name="Fanelli F."/>
            <person name="Chieffi D."/>
            <person name="Dell'Aquila A."/>
            <person name="Gyu-Sung C."/>
            <person name="Franz C.M.A.P."/>
            <person name="Fusco V."/>
        </authorList>
    </citation>
    <scope>NUCLEOTIDE SEQUENCE</scope>
    <source>
        <strain evidence="6">LMG 25373</strain>
    </source>
</reference>
<keyword evidence="4" id="KW-1133">Transmembrane helix</keyword>
<evidence type="ECO:0000256" key="1">
    <source>
        <dbReference type="ARBA" id="ARBA00004196"/>
    </source>
</evidence>
<evidence type="ECO:0000256" key="3">
    <source>
        <dbReference type="SAM" id="MobiDB-lite"/>
    </source>
</evidence>
<protein>
    <submittedName>
        <fullName evidence="6">NEAT domain-containing protein</fullName>
    </submittedName>
</protein>
<dbReference type="EMBL" id="JAGMVS010000062">
    <property type="protein sequence ID" value="MCM2437312.1"/>
    <property type="molecule type" value="Genomic_DNA"/>
</dbReference>
<dbReference type="SMART" id="SM00725">
    <property type="entry name" value="NEAT"/>
    <property type="match status" value="1"/>
</dbReference>
<feature type="domain" description="NEAT" evidence="5">
    <location>
        <begin position="27"/>
        <end position="150"/>
    </location>
</feature>
<dbReference type="SUPFAM" id="SSF158911">
    <property type="entry name" value="NEAT domain-like"/>
    <property type="match status" value="1"/>
</dbReference>
<dbReference type="RefSeq" id="WP_205142828.1">
    <property type="nucleotide sequence ID" value="NZ_JAFBDN010000001.1"/>
</dbReference>
<organism evidence="6 7">
    <name type="scientific">Periweissella beninensis</name>
    <dbReference type="NCBI Taxonomy" id="504936"/>
    <lineage>
        <taxon>Bacteria</taxon>
        <taxon>Bacillati</taxon>
        <taxon>Bacillota</taxon>
        <taxon>Bacilli</taxon>
        <taxon>Lactobacillales</taxon>
        <taxon>Lactobacillaceae</taxon>
        <taxon>Periweissella</taxon>
    </lineage>
</organism>
<dbReference type="InterPro" id="IPR006635">
    <property type="entry name" value="NEAT_dom"/>
</dbReference>
<dbReference type="Proteomes" id="UP001057481">
    <property type="component" value="Unassembled WGS sequence"/>
</dbReference>
<comment type="caution">
    <text evidence="6">The sequence shown here is derived from an EMBL/GenBank/DDBJ whole genome shotgun (WGS) entry which is preliminary data.</text>
</comment>
<accession>A0ABT0VHJ5</accession>
<sequence length="241" mass="27147">MRQQLYRGILILLGVLTWFGYSDNATAALKTYRVPYTVQKYKTKQTSVADAYFIKPAKVIVLSNTYEVTLDIVTSHELGKYPVKVLLINGQYPKVTKKIVGTSYQYEIKFSVTKIAKPVIGRMQVDIDSLNYHHKYPFNIAFETQKLPKLKISQKKPKTPTKVTITASSASNWSSKQRSTSQAKQAKKNHTKATKIAQQKDNLTQKAKAKQARKTNQQLIIVSFATLSAVVGLAYARSLLK</sequence>
<evidence type="ECO:0000256" key="4">
    <source>
        <dbReference type="SAM" id="Phobius"/>
    </source>
</evidence>
<dbReference type="PROSITE" id="PS50978">
    <property type="entry name" value="NEAT"/>
    <property type="match status" value="1"/>
</dbReference>
<comment type="subcellular location">
    <subcellularLocation>
        <location evidence="1">Cell envelope</location>
    </subcellularLocation>
</comment>
<dbReference type="CDD" id="cd06920">
    <property type="entry name" value="NEAT"/>
    <property type="match status" value="1"/>
</dbReference>
<keyword evidence="4" id="KW-0472">Membrane</keyword>
<proteinExistence type="predicted"/>
<evidence type="ECO:0000313" key="7">
    <source>
        <dbReference type="Proteomes" id="UP001057481"/>
    </source>
</evidence>
<feature type="region of interest" description="Disordered" evidence="3">
    <location>
        <begin position="161"/>
        <end position="196"/>
    </location>
</feature>
<dbReference type="Gene3D" id="2.60.40.1850">
    <property type="match status" value="1"/>
</dbReference>
<keyword evidence="7" id="KW-1185">Reference proteome</keyword>
<evidence type="ECO:0000256" key="2">
    <source>
        <dbReference type="ARBA" id="ARBA00022729"/>
    </source>
</evidence>